<dbReference type="Pfam" id="PF07690">
    <property type="entry name" value="MFS_1"/>
    <property type="match status" value="1"/>
</dbReference>
<dbReference type="PANTHER" id="PTHR42718">
    <property type="entry name" value="MAJOR FACILITATOR SUPERFAMILY MULTIDRUG TRANSPORTER MFSC"/>
    <property type="match status" value="1"/>
</dbReference>
<dbReference type="PANTHER" id="PTHR42718:SF9">
    <property type="entry name" value="MAJOR FACILITATOR SUPERFAMILY MULTIDRUG TRANSPORTER MFSC"/>
    <property type="match status" value="1"/>
</dbReference>
<dbReference type="AlphaFoldDB" id="A0A934U0M2"/>
<name>A0A934U0M2_9NOCA</name>
<dbReference type="EMBL" id="JAEMNV010000001">
    <property type="protein sequence ID" value="MBJ8337606.1"/>
    <property type="molecule type" value="Genomic_DNA"/>
</dbReference>
<gene>
    <name evidence="8" type="ORF">JGU71_01785</name>
</gene>
<dbReference type="RefSeq" id="WP_199701373.1">
    <property type="nucleotide sequence ID" value="NZ_JAEMNV010000001.1"/>
</dbReference>
<evidence type="ECO:0000256" key="2">
    <source>
        <dbReference type="ARBA" id="ARBA00022448"/>
    </source>
</evidence>
<feature type="transmembrane region" description="Helical" evidence="6">
    <location>
        <begin position="233"/>
        <end position="251"/>
    </location>
</feature>
<feature type="transmembrane region" description="Helical" evidence="6">
    <location>
        <begin position="290"/>
        <end position="311"/>
    </location>
</feature>
<dbReference type="InterPro" id="IPR036259">
    <property type="entry name" value="MFS_trans_sf"/>
</dbReference>
<keyword evidence="3 6" id="KW-0812">Transmembrane</keyword>
<evidence type="ECO:0000259" key="7">
    <source>
        <dbReference type="PROSITE" id="PS50850"/>
    </source>
</evidence>
<dbReference type="Proteomes" id="UP000655868">
    <property type="component" value="Unassembled WGS sequence"/>
</dbReference>
<dbReference type="SUPFAM" id="SSF103473">
    <property type="entry name" value="MFS general substrate transporter"/>
    <property type="match status" value="1"/>
</dbReference>
<feature type="transmembrane region" description="Helical" evidence="6">
    <location>
        <begin position="7"/>
        <end position="28"/>
    </location>
</feature>
<keyword evidence="5 6" id="KW-0472">Membrane</keyword>
<evidence type="ECO:0000256" key="1">
    <source>
        <dbReference type="ARBA" id="ARBA00004651"/>
    </source>
</evidence>
<reference evidence="8" key="1">
    <citation type="submission" date="2020-12" db="EMBL/GenBank/DDBJ databases">
        <title>Antrihabitans popcorni sp. nov. and Antrihabitans auranticaus sp. nov., isolated from a larva cave.</title>
        <authorList>
            <person name="Lee S.D."/>
            <person name="Kim I.S."/>
        </authorList>
    </citation>
    <scope>NUCLEOTIDE SEQUENCE</scope>
    <source>
        <strain evidence="8">YC3-6</strain>
    </source>
</reference>
<evidence type="ECO:0000256" key="4">
    <source>
        <dbReference type="ARBA" id="ARBA00022989"/>
    </source>
</evidence>
<dbReference type="GO" id="GO:0022857">
    <property type="term" value="F:transmembrane transporter activity"/>
    <property type="evidence" value="ECO:0007669"/>
    <property type="project" value="InterPro"/>
</dbReference>
<feature type="transmembrane region" description="Helical" evidence="6">
    <location>
        <begin position="344"/>
        <end position="365"/>
    </location>
</feature>
<comment type="caution">
    <text evidence="8">The sequence shown here is derived from an EMBL/GenBank/DDBJ whole genome shotgun (WGS) entry which is preliminary data.</text>
</comment>
<feature type="transmembrane region" description="Helical" evidence="6">
    <location>
        <begin position="40"/>
        <end position="62"/>
    </location>
</feature>
<keyword evidence="2" id="KW-0813">Transport</keyword>
<proteinExistence type="predicted"/>
<organism evidence="8 9">
    <name type="scientific">Antrihabitans stalagmiti</name>
    <dbReference type="NCBI Taxonomy" id="2799499"/>
    <lineage>
        <taxon>Bacteria</taxon>
        <taxon>Bacillati</taxon>
        <taxon>Actinomycetota</taxon>
        <taxon>Actinomycetes</taxon>
        <taxon>Mycobacteriales</taxon>
        <taxon>Nocardiaceae</taxon>
        <taxon>Antrihabitans</taxon>
    </lineage>
</organism>
<keyword evidence="9" id="KW-1185">Reference proteome</keyword>
<feature type="domain" description="Major facilitator superfamily (MFS) profile" evidence="7">
    <location>
        <begin position="5"/>
        <end position="369"/>
    </location>
</feature>
<evidence type="ECO:0000256" key="5">
    <source>
        <dbReference type="ARBA" id="ARBA00023136"/>
    </source>
</evidence>
<dbReference type="Gene3D" id="1.20.1250.20">
    <property type="entry name" value="MFS general substrate transporter like domains"/>
    <property type="match status" value="2"/>
</dbReference>
<sequence>MSRLRTLALYAGGFLGPFGGGVVTAMLPEMGNDLGVSSPAAASTLAAYLFPFAILMLVSGTLGARWGQFRTVRIAYAVYVVASLACVVAPSLSFLLVPRAIQGCANAFTTPLLLASLASITPKARLGRALGTFSALQAAGQTTAPLVGGLAAEVNWRLAFVAVAVVAAILGIVGLPTGAQVSGREVKLRQALRPDVVRIGLVAFLGWGALGGLNFLVAFRAEDAFGLGPTQRGLLLTGFGIAGMIAARPVGNAIDRIGARRSVLIGATCGAVLVTLAGTAGLLVVAAAAWAAAGVAGQGILVGVNAAVLGLRGPNQGGALSVVQSLRFSGQALAPVLLTPLYGVHPTTAFVIPAVLLALVAPVLMPRPRAETEPV</sequence>
<accession>A0A934U0M2</accession>
<evidence type="ECO:0000313" key="9">
    <source>
        <dbReference type="Proteomes" id="UP000655868"/>
    </source>
</evidence>
<evidence type="ECO:0000313" key="8">
    <source>
        <dbReference type="EMBL" id="MBJ8337606.1"/>
    </source>
</evidence>
<feature type="transmembrane region" description="Helical" evidence="6">
    <location>
        <begin position="158"/>
        <end position="178"/>
    </location>
</feature>
<evidence type="ECO:0000256" key="6">
    <source>
        <dbReference type="SAM" id="Phobius"/>
    </source>
</evidence>
<feature type="transmembrane region" description="Helical" evidence="6">
    <location>
        <begin position="74"/>
        <end position="94"/>
    </location>
</feature>
<dbReference type="InterPro" id="IPR011701">
    <property type="entry name" value="MFS"/>
</dbReference>
<dbReference type="GO" id="GO:0005886">
    <property type="term" value="C:plasma membrane"/>
    <property type="evidence" value="ECO:0007669"/>
    <property type="project" value="UniProtKB-SubCell"/>
</dbReference>
<comment type="subcellular location">
    <subcellularLocation>
        <location evidence="1">Cell membrane</location>
        <topology evidence="1">Multi-pass membrane protein</topology>
    </subcellularLocation>
</comment>
<dbReference type="InterPro" id="IPR020846">
    <property type="entry name" value="MFS_dom"/>
</dbReference>
<protein>
    <submittedName>
        <fullName evidence="8">MFS transporter</fullName>
    </submittedName>
</protein>
<evidence type="ECO:0000256" key="3">
    <source>
        <dbReference type="ARBA" id="ARBA00022692"/>
    </source>
</evidence>
<feature type="transmembrane region" description="Helical" evidence="6">
    <location>
        <begin position="199"/>
        <end position="221"/>
    </location>
</feature>
<feature type="transmembrane region" description="Helical" evidence="6">
    <location>
        <begin position="263"/>
        <end position="284"/>
    </location>
</feature>
<dbReference type="PROSITE" id="PS50850">
    <property type="entry name" value="MFS"/>
    <property type="match status" value="1"/>
</dbReference>
<keyword evidence="4 6" id="KW-1133">Transmembrane helix</keyword>